<evidence type="ECO:0000256" key="4">
    <source>
        <dbReference type="ARBA" id="ARBA00022679"/>
    </source>
</evidence>
<dbReference type="GO" id="GO:0006269">
    <property type="term" value="P:DNA replication, synthesis of primer"/>
    <property type="evidence" value="ECO:0007669"/>
    <property type="project" value="UniProtKB-KW"/>
</dbReference>
<dbReference type="GO" id="GO:0003899">
    <property type="term" value="F:DNA-directed RNA polymerase activity"/>
    <property type="evidence" value="ECO:0007669"/>
    <property type="project" value="InterPro"/>
</dbReference>
<evidence type="ECO:0000256" key="9">
    <source>
        <dbReference type="ARBA" id="ARBA00023163"/>
    </source>
</evidence>
<reference evidence="12" key="1">
    <citation type="submission" date="2021-01" db="EMBL/GenBank/DDBJ databases">
        <authorList>
            <person name="Corre E."/>
            <person name="Pelletier E."/>
            <person name="Niang G."/>
            <person name="Scheremetjew M."/>
            <person name="Finn R."/>
            <person name="Kale V."/>
            <person name="Holt S."/>
            <person name="Cochrane G."/>
            <person name="Meng A."/>
            <person name="Brown T."/>
            <person name="Cohen L."/>
        </authorList>
    </citation>
    <scope>NUCLEOTIDE SEQUENCE</scope>
    <source>
        <strain evidence="12">CCMP722</strain>
    </source>
</reference>
<dbReference type="GO" id="GO:0046872">
    <property type="term" value="F:metal ion binding"/>
    <property type="evidence" value="ECO:0007669"/>
    <property type="project" value="UniProtKB-KW"/>
</dbReference>
<dbReference type="AlphaFoldDB" id="A0A7S0N4R3"/>
<dbReference type="Gene3D" id="3.90.920.10">
    <property type="entry name" value="DNA primase, PRIM domain"/>
    <property type="match status" value="1"/>
</dbReference>
<dbReference type="FunFam" id="3.90.920.10:FF:000003">
    <property type="entry name" value="DNA primase"/>
    <property type="match status" value="1"/>
</dbReference>
<dbReference type="NCBIfam" id="TIGR00335">
    <property type="entry name" value="primase_sml"/>
    <property type="match status" value="1"/>
</dbReference>
<keyword evidence="3 10" id="KW-0639">Primosome</keyword>
<evidence type="ECO:0000256" key="11">
    <source>
        <dbReference type="SAM" id="MobiDB-lite"/>
    </source>
</evidence>
<organism evidence="12">
    <name type="scientific">Pyramimonas obovata</name>
    <dbReference type="NCBI Taxonomy" id="1411642"/>
    <lineage>
        <taxon>Eukaryota</taxon>
        <taxon>Viridiplantae</taxon>
        <taxon>Chlorophyta</taxon>
        <taxon>Pyramimonadophyceae</taxon>
        <taxon>Pyramimonadales</taxon>
        <taxon>Pyramimonadaceae</taxon>
        <taxon>Pyramimonas</taxon>
        <taxon>Pyramimonas incertae sedis</taxon>
    </lineage>
</organism>
<evidence type="ECO:0000256" key="6">
    <source>
        <dbReference type="ARBA" id="ARBA00022705"/>
    </source>
</evidence>
<keyword evidence="8" id="KW-0862">Zinc</keyword>
<protein>
    <recommendedName>
        <fullName evidence="10">DNA primase</fullName>
        <ecNumber evidence="10">2.7.7.-</ecNumber>
    </recommendedName>
</protein>
<evidence type="ECO:0000256" key="3">
    <source>
        <dbReference type="ARBA" id="ARBA00022515"/>
    </source>
</evidence>
<dbReference type="PANTHER" id="PTHR10536">
    <property type="entry name" value="DNA PRIMASE SMALL SUBUNIT"/>
    <property type="match status" value="1"/>
</dbReference>
<evidence type="ECO:0000256" key="2">
    <source>
        <dbReference type="ARBA" id="ARBA00022478"/>
    </source>
</evidence>
<dbReference type="InterPro" id="IPR014052">
    <property type="entry name" value="DNA_primase_ssu_euk/arc"/>
</dbReference>
<dbReference type="GO" id="GO:0005658">
    <property type="term" value="C:alpha DNA polymerase:primase complex"/>
    <property type="evidence" value="ECO:0007669"/>
    <property type="project" value="UniProtKB-ARBA"/>
</dbReference>
<feature type="compositionally biased region" description="Basic and acidic residues" evidence="11">
    <location>
        <begin position="1"/>
        <end position="18"/>
    </location>
</feature>
<name>A0A7S0N4R3_9CHLO</name>
<gene>
    <name evidence="12" type="ORF">POBO1169_LOCUS5498</name>
</gene>
<evidence type="ECO:0000256" key="5">
    <source>
        <dbReference type="ARBA" id="ARBA00022695"/>
    </source>
</evidence>
<dbReference type="Pfam" id="PF01896">
    <property type="entry name" value="DNA_primase_S"/>
    <property type="match status" value="1"/>
</dbReference>
<evidence type="ECO:0000256" key="7">
    <source>
        <dbReference type="ARBA" id="ARBA00022723"/>
    </source>
</evidence>
<proteinExistence type="inferred from homology"/>
<keyword evidence="9" id="KW-0804">Transcription</keyword>
<evidence type="ECO:0000256" key="10">
    <source>
        <dbReference type="RuleBase" id="RU003514"/>
    </source>
</evidence>
<sequence length="475" mass="54162">MGIPMEDDHTRKKARVDDDCGTAPMEHDENDAGNTQTKFSDTGKVHDLMPLYYGRLFPTTEMFKWLAYGNDQKHPQADAGFFQRREFCFTLEGEIFVRYQSFKSASELHAALKDKVPEKIDLGPVYNVDPQRRSAYSTGGSERVFAPVERELVFDVDMTDYDDVRTCCSGADICNKCWPLMTIAIKVIDRGLRDDFGFESLFWVYSGRRGVHCWVCDSKARSLSDEARGAVAEYFSVYKGGQNKKVAVTNPLHPALSRAFDDVLLPYWEQVVLPAQRFLEHEEHMRSILEMVPLQDVRDTIAGRWGSASNKRGGEEDGALSVSRWTALKETVQKHQKRDFAMRKCIHEIVFTYVYPRLDAEVSKHMNHLLKAPFCVHPKTGRVCVPIDPEVAEEFDPLEVPTVARLLNELDRHEHDHGKAEGPRGEEHGKTSFGPYVQAFRKAFLTPLHQQLKHEFSEKVQASKGAANIEKAMEW</sequence>
<dbReference type="InterPro" id="IPR002755">
    <property type="entry name" value="DNA_primase_S"/>
</dbReference>
<feature type="region of interest" description="Disordered" evidence="11">
    <location>
        <begin position="1"/>
        <end position="40"/>
    </location>
</feature>
<keyword evidence="5" id="KW-0548">Nucleotidyltransferase</keyword>
<dbReference type="SUPFAM" id="SSF56747">
    <property type="entry name" value="Prim-pol domain"/>
    <property type="match status" value="1"/>
</dbReference>
<accession>A0A7S0N4R3</accession>
<keyword evidence="4 10" id="KW-0808">Transferase</keyword>
<evidence type="ECO:0000256" key="8">
    <source>
        <dbReference type="ARBA" id="ARBA00022833"/>
    </source>
</evidence>
<keyword evidence="6 10" id="KW-0235">DNA replication</keyword>
<dbReference type="EMBL" id="HBFA01010520">
    <property type="protein sequence ID" value="CAD8658655.1"/>
    <property type="molecule type" value="Transcribed_RNA"/>
</dbReference>
<dbReference type="EC" id="2.7.7.-" evidence="10"/>
<comment type="similarity">
    <text evidence="1 10">Belongs to the eukaryotic-type primase small subunit family.</text>
</comment>
<evidence type="ECO:0000256" key="1">
    <source>
        <dbReference type="ARBA" id="ARBA00009762"/>
    </source>
</evidence>
<keyword evidence="7" id="KW-0479">Metal-binding</keyword>
<keyword evidence="2 10" id="KW-0240">DNA-directed RNA polymerase</keyword>
<dbReference type="CDD" id="cd04860">
    <property type="entry name" value="AE_Prim_S"/>
    <property type="match status" value="1"/>
</dbReference>
<evidence type="ECO:0000313" key="12">
    <source>
        <dbReference type="EMBL" id="CAD8658655.1"/>
    </source>
</evidence>